<feature type="compositionally biased region" description="Gly residues" evidence="1">
    <location>
        <begin position="50"/>
        <end position="61"/>
    </location>
</feature>
<accession>A0AAE1B916</accession>
<keyword evidence="3" id="KW-1185">Reference proteome</keyword>
<feature type="region of interest" description="Disordered" evidence="1">
    <location>
        <begin position="33"/>
        <end position="70"/>
    </location>
</feature>
<evidence type="ECO:0000313" key="3">
    <source>
        <dbReference type="Proteomes" id="UP001283361"/>
    </source>
</evidence>
<reference evidence="2" key="1">
    <citation type="journal article" date="2023" name="G3 (Bethesda)">
        <title>A reference genome for the long-term kleptoplast-retaining sea slug Elysia crispata morphotype clarki.</title>
        <authorList>
            <person name="Eastman K.E."/>
            <person name="Pendleton A.L."/>
            <person name="Shaikh M.A."/>
            <person name="Suttiyut T."/>
            <person name="Ogas R."/>
            <person name="Tomko P."/>
            <person name="Gavelis G."/>
            <person name="Widhalm J.R."/>
            <person name="Wisecaver J.H."/>
        </authorList>
    </citation>
    <scope>NUCLEOTIDE SEQUENCE</scope>
    <source>
        <strain evidence="2">ECLA1</strain>
    </source>
</reference>
<dbReference type="Proteomes" id="UP001283361">
    <property type="component" value="Unassembled WGS sequence"/>
</dbReference>
<dbReference type="AlphaFoldDB" id="A0AAE1B916"/>
<evidence type="ECO:0000256" key="1">
    <source>
        <dbReference type="SAM" id="MobiDB-lite"/>
    </source>
</evidence>
<dbReference type="EMBL" id="JAWDGP010000304">
    <property type="protein sequence ID" value="KAK3801535.1"/>
    <property type="molecule type" value="Genomic_DNA"/>
</dbReference>
<comment type="caution">
    <text evidence="2">The sequence shown here is derived from an EMBL/GenBank/DDBJ whole genome shotgun (WGS) entry which is preliminary data.</text>
</comment>
<protein>
    <submittedName>
        <fullName evidence="2">Uncharacterized protein</fullName>
    </submittedName>
</protein>
<proteinExistence type="predicted"/>
<gene>
    <name evidence="2" type="ORF">RRG08_066725</name>
</gene>
<sequence>MLCPLCSGPGAYGSQRQTAKGGLMITKDKRFKQDMDDFPGPGTYEVSAGHGTGQGGRGGLPVMGESIKGL</sequence>
<organism evidence="2 3">
    <name type="scientific">Elysia crispata</name>
    <name type="common">lettuce slug</name>
    <dbReference type="NCBI Taxonomy" id="231223"/>
    <lineage>
        <taxon>Eukaryota</taxon>
        <taxon>Metazoa</taxon>
        <taxon>Spiralia</taxon>
        <taxon>Lophotrochozoa</taxon>
        <taxon>Mollusca</taxon>
        <taxon>Gastropoda</taxon>
        <taxon>Heterobranchia</taxon>
        <taxon>Euthyneura</taxon>
        <taxon>Panpulmonata</taxon>
        <taxon>Sacoglossa</taxon>
        <taxon>Placobranchoidea</taxon>
        <taxon>Plakobranchidae</taxon>
        <taxon>Elysia</taxon>
    </lineage>
</organism>
<name>A0AAE1B916_9GAST</name>
<evidence type="ECO:0000313" key="2">
    <source>
        <dbReference type="EMBL" id="KAK3801535.1"/>
    </source>
</evidence>